<feature type="region of interest" description="Disordered" evidence="1">
    <location>
        <begin position="71"/>
        <end position="100"/>
    </location>
</feature>
<dbReference type="Proteomes" id="UP000800093">
    <property type="component" value="Unassembled WGS sequence"/>
</dbReference>
<organism evidence="2 3">
    <name type="scientific">Lojkania enalia</name>
    <dbReference type="NCBI Taxonomy" id="147567"/>
    <lineage>
        <taxon>Eukaryota</taxon>
        <taxon>Fungi</taxon>
        <taxon>Dikarya</taxon>
        <taxon>Ascomycota</taxon>
        <taxon>Pezizomycotina</taxon>
        <taxon>Dothideomycetes</taxon>
        <taxon>Pleosporomycetidae</taxon>
        <taxon>Pleosporales</taxon>
        <taxon>Pleosporales incertae sedis</taxon>
        <taxon>Lojkania</taxon>
    </lineage>
</organism>
<reference evidence="3" key="1">
    <citation type="journal article" date="2020" name="Stud. Mycol.">
        <title>101 Dothideomycetes genomes: A test case for predicting lifestyles and emergence of pathogens.</title>
        <authorList>
            <person name="Haridas S."/>
            <person name="Albert R."/>
            <person name="Binder M."/>
            <person name="Bloem J."/>
            <person name="LaButti K."/>
            <person name="Salamov A."/>
            <person name="Andreopoulos B."/>
            <person name="Baker S."/>
            <person name="Barry K."/>
            <person name="Bills G."/>
            <person name="Bluhm B."/>
            <person name="Cannon C."/>
            <person name="Castanera R."/>
            <person name="Culley D."/>
            <person name="Daum C."/>
            <person name="Ezra D."/>
            <person name="Gonzalez J."/>
            <person name="Henrissat B."/>
            <person name="Kuo A."/>
            <person name="Liang C."/>
            <person name="Lipzen A."/>
            <person name="Lutzoni F."/>
            <person name="Magnuson J."/>
            <person name="Mondo S."/>
            <person name="Nolan M."/>
            <person name="Ohm R."/>
            <person name="Pangilinan J."/>
            <person name="Park H.-J."/>
            <person name="Ramirez L."/>
            <person name="Alfaro M."/>
            <person name="Sun H."/>
            <person name="Tritt A."/>
            <person name="Yoshinaga Y."/>
            <person name="Zwiers L.-H."/>
            <person name="Turgeon B."/>
            <person name="Goodwin S."/>
            <person name="Spatafora J."/>
            <person name="Crous P."/>
            <person name="Grigoriev I."/>
        </authorList>
    </citation>
    <scope>NUCLEOTIDE SEQUENCE [LARGE SCALE GENOMIC DNA]</scope>
    <source>
        <strain evidence="3">CBS 304.66</strain>
    </source>
</reference>
<protein>
    <submittedName>
        <fullName evidence="2">Uncharacterized protein</fullName>
    </submittedName>
</protein>
<feature type="region of interest" description="Disordered" evidence="1">
    <location>
        <begin position="204"/>
        <end position="237"/>
    </location>
</feature>
<accession>A0A9P4KCX0</accession>
<comment type="caution">
    <text evidence="2">The sequence shown here is derived from an EMBL/GenBank/DDBJ whole genome shotgun (WGS) entry which is preliminary data.</text>
</comment>
<feature type="compositionally biased region" description="Basic and acidic residues" evidence="1">
    <location>
        <begin position="73"/>
        <end position="84"/>
    </location>
</feature>
<keyword evidence="3" id="KW-1185">Reference proteome</keyword>
<dbReference type="EMBL" id="ML986618">
    <property type="protein sequence ID" value="KAF2264175.1"/>
    <property type="molecule type" value="Genomic_DNA"/>
</dbReference>
<name>A0A9P4KCX0_9PLEO</name>
<evidence type="ECO:0000313" key="3">
    <source>
        <dbReference type="Proteomes" id="UP000800093"/>
    </source>
</evidence>
<gene>
    <name evidence="2" type="ORF">CC78DRAFT_580682</name>
</gene>
<evidence type="ECO:0000313" key="2">
    <source>
        <dbReference type="EMBL" id="KAF2264175.1"/>
    </source>
</evidence>
<dbReference type="AlphaFoldDB" id="A0A9P4KCX0"/>
<proteinExistence type="predicted"/>
<sequence>MRLIVILHPSRLMYSPHSLSAGQKQLPSHGLAHIPAGMGVGEDKQPSSNHVQQCLAPSHIPQARVVLRRSVHRLSEGDSASKRETRTRRTPTLDRKAPRRQSLQACCLGTKAPCHALSETDHANAVILGWSVFLAYRERLTLAPAKDARRRGFETAVCVGFVGTMPVAGGQLDVPREKTDMHSRLSFEHRLATARIMEAIARRDAGRKPRPTQVATSIGHRNGGAVGKSGYTRDQRSSKFDRKVLHYKAKKEYFVHCPGVEPEPFARRIRRWKANILPLDQQCLI</sequence>
<evidence type="ECO:0000256" key="1">
    <source>
        <dbReference type="SAM" id="MobiDB-lite"/>
    </source>
</evidence>